<name>A0A918QET6_9BACT</name>
<reference evidence="2" key="2">
    <citation type="submission" date="2020-09" db="EMBL/GenBank/DDBJ databases">
        <authorList>
            <person name="Sun Q."/>
            <person name="Kim S."/>
        </authorList>
    </citation>
    <scope>NUCLEOTIDE SEQUENCE</scope>
    <source>
        <strain evidence="2">KCTC 12368</strain>
    </source>
</reference>
<feature type="transmembrane region" description="Helical" evidence="1">
    <location>
        <begin position="34"/>
        <end position="53"/>
    </location>
</feature>
<keyword evidence="3" id="KW-1185">Reference proteome</keyword>
<dbReference type="EMBL" id="BMWX01000011">
    <property type="protein sequence ID" value="GGZ41671.1"/>
    <property type="molecule type" value="Genomic_DNA"/>
</dbReference>
<keyword evidence="1" id="KW-1133">Transmembrane helix</keyword>
<evidence type="ECO:0000256" key="1">
    <source>
        <dbReference type="SAM" id="Phobius"/>
    </source>
</evidence>
<keyword evidence="1" id="KW-0812">Transmembrane</keyword>
<feature type="transmembrane region" description="Helical" evidence="1">
    <location>
        <begin position="7"/>
        <end position="28"/>
    </location>
</feature>
<dbReference type="RefSeq" id="WP_018473807.1">
    <property type="nucleotide sequence ID" value="NZ_BMWX01000011.1"/>
</dbReference>
<dbReference type="Pfam" id="PF13858">
    <property type="entry name" value="DUF4199"/>
    <property type="match status" value="1"/>
</dbReference>
<evidence type="ECO:0000313" key="2">
    <source>
        <dbReference type="EMBL" id="GGZ41671.1"/>
    </source>
</evidence>
<reference evidence="2" key="1">
    <citation type="journal article" date="2014" name="Int. J. Syst. Evol. Microbiol.">
        <title>Complete genome sequence of Corynebacterium casei LMG S-19264T (=DSM 44701T), isolated from a smear-ripened cheese.</title>
        <authorList>
            <consortium name="US DOE Joint Genome Institute (JGI-PGF)"/>
            <person name="Walter F."/>
            <person name="Albersmeier A."/>
            <person name="Kalinowski J."/>
            <person name="Ruckert C."/>
        </authorList>
    </citation>
    <scope>NUCLEOTIDE SEQUENCE</scope>
    <source>
        <strain evidence="2">KCTC 12368</strain>
    </source>
</reference>
<protein>
    <recommendedName>
        <fullName evidence="4">DUF4199 domain-containing protein</fullName>
    </recommendedName>
</protein>
<gene>
    <name evidence="2" type="ORF">GCM10007049_38760</name>
</gene>
<proteinExistence type="predicted"/>
<organism evidence="2 3">
    <name type="scientific">Echinicola pacifica</name>
    <dbReference type="NCBI Taxonomy" id="346377"/>
    <lineage>
        <taxon>Bacteria</taxon>
        <taxon>Pseudomonadati</taxon>
        <taxon>Bacteroidota</taxon>
        <taxon>Cytophagia</taxon>
        <taxon>Cytophagales</taxon>
        <taxon>Cyclobacteriaceae</taxon>
        <taxon>Echinicola</taxon>
    </lineage>
</organism>
<dbReference type="AlphaFoldDB" id="A0A918QET6"/>
<comment type="caution">
    <text evidence="2">The sequence shown here is derived from an EMBL/GenBank/DDBJ whole genome shotgun (WGS) entry which is preliminary data.</text>
</comment>
<dbReference type="InterPro" id="IPR025250">
    <property type="entry name" value="DUF4199"/>
</dbReference>
<accession>A0A918QET6</accession>
<sequence length="171" mass="19304">MNKYFKAGYPFGLAGAGLCLLSFLILQFTELNAIDFTTIAACMITPVFVFLGMRNFRAQWSGGEMLFGQGMTVGFVIYGLLAVITSLGVLTFLYLMPEVFESYKLEKLSWLHSQQDFISESVGEQAYLEALGESEEMNIFDIALDIFLKIFLLELFFTIIISIILKRTKSH</sequence>
<evidence type="ECO:0008006" key="4">
    <source>
        <dbReference type="Google" id="ProtNLM"/>
    </source>
</evidence>
<evidence type="ECO:0000313" key="3">
    <source>
        <dbReference type="Proteomes" id="UP000619457"/>
    </source>
</evidence>
<feature type="transmembrane region" description="Helical" evidence="1">
    <location>
        <begin position="73"/>
        <end position="96"/>
    </location>
</feature>
<dbReference type="Proteomes" id="UP000619457">
    <property type="component" value="Unassembled WGS sequence"/>
</dbReference>
<feature type="transmembrane region" description="Helical" evidence="1">
    <location>
        <begin position="146"/>
        <end position="165"/>
    </location>
</feature>
<keyword evidence="1" id="KW-0472">Membrane</keyword>